<feature type="chain" id="PRO_5036477113" evidence="2">
    <location>
        <begin position="28"/>
        <end position="566"/>
    </location>
</feature>
<dbReference type="EMBL" id="BMAW01049666">
    <property type="protein sequence ID" value="GFS71845.1"/>
    <property type="molecule type" value="Genomic_DNA"/>
</dbReference>
<name>A0A8X6MQ32_NEPPI</name>
<dbReference type="Proteomes" id="UP000887013">
    <property type="component" value="Unassembled WGS sequence"/>
</dbReference>
<dbReference type="AlphaFoldDB" id="A0A8X6MQ32"/>
<protein>
    <submittedName>
        <fullName evidence="3">Uncharacterized protein</fullName>
    </submittedName>
</protein>
<evidence type="ECO:0000256" key="2">
    <source>
        <dbReference type="SAM" id="SignalP"/>
    </source>
</evidence>
<feature type="region of interest" description="Disordered" evidence="1">
    <location>
        <begin position="371"/>
        <end position="392"/>
    </location>
</feature>
<evidence type="ECO:0000313" key="4">
    <source>
        <dbReference type="Proteomes" id="UP000887013"/>
    </source>
</evidence>
<proteinExistence type="predicted"/>
<feature type="signal peptide" evidence="2">
    <location>
        <begin position="1"/>
        <end position="27"/>
    </location>
</feature>
<dbReference type="OrthoDB" id="6430594at2759"/>
<evidence type="ECO:0000256" key="1">
    <source>
        <dbReference type="SAM" id="MobiDB-lite"/>
    </source>
</evidence>
<keyword evidence="2" id="KW-0732">Signal</keyword>
<keyword evidence="4" id="KW-1185">Reference proteome</keyword>
<comment type="caution">
    <text evidence="3">The sequence shown here is derived from an EMBL/GenBank/DDBJ whole genome shotgun (WGS) entry which is preliminary data.</text>
</comment>
<accession>A0A8X6MQ32</accession>
<reference evidence="3" key="1">
    <citation type="submission" date="2020-08" db="EMBL/GenBank/DDBJ databases">
        <title>Multicomponent nature underlies the extraordinary mechanical properties of spider dragline silk.</title>
        <authorList>
            <person name="Kono N."/>
            <person name="Nakamura H."/>
            <person name="Mori M."/>
            <person name="Yoshida Y."/>
            <person name="Ohtoshi R."/>
            <person name="Malay A.D."/>
            <person name="Moran D.A.P."/>
            <person name="Tomita M."/>
            <person name="Numata K."/>
            <person name="Arakawa K."/>
        </authorList>
    </citation>
    <scope>NUCLEOTIDE SEQUENCE</scope>
</reference>
<organism evidence="3 4">
    <name type="scientific">Nephila pilipes</name>
    <name type="common">Giant wood spider</name>
    <name type="synonym">Nephila maculata</name>
    <dbReference type="NCBI Taxonomy" id="299642"/>
    <lineage>
        <taxon>Eukaryota</taxon>
        <taxon>Metazoa</taxon>
        <taxon>Ecdysozoa</taxon>
        <taxon>Arthropoda</taxon>
        <taxon>Chelicerata</taxon>
        <taxon>Arachnida</taxon>
        <taxon>Araneae</taxon>
        <taxon>Araneomorphae</taxon>
        <taxon>Entelegynae</taxon>
        <taxon>Araneoidea</taxon>
        <taxon>Nephilidae</taxon>
        <taxon>Nephila</taxon>
    </lineage>
</organism>
<evidence type="ECO:0000313" key="3">
    <source>
        <dbReference type="EMBL" id="GFS71845.1"/>
    </source>
</evidence>
<gene>
    <name evidence="3" type="primary">AVEN_195854_1</name>
    <name evidence="3" type="ORF">NPIL_267941</name>
</gene>
<sequence>MFHLCFYYVTIVLACTFLNVVENRVQSVSTRKRDVMNELNNFVNNLLNADMLPDLQAAVRKLRDLKSGRPGRFYYGKTKLDDVPRENIDDFSFVPLFPCDKYDEITRSCINVRQIGTTLTVGVHLDAKSDKNLRKKYLVRWFRCFKVLNSEKDIKEELTVDWKPWNINLGGERKEMRISPITETDYSYNYFVATLEKKGEKKKHHNSLHFLKFYIEPIAIDMGTLYYGEELFLNTRTFIELPEDSVQFDWRQSEVNNSILVSRNARHISSNMKLNDEGSALIIKEFRDSVEKVLSCGVYSNKKIFIARRDFHLQKIAEPDVETNVIKKKAVKSKQRTKRSLDENSEYVDYPYVRTQSPDIPYEPYKVFNMDNKGPLSQEKESIPSEASASKGLDESFQLNQIPDYKNDDLQNVFHHKILKSVTLPKMQRLSTNQQPMPLQMPGLRGLIQQANHLAQSPIIQKNFNVRKPKIQLKNKLTFEDVESKFIAHCSLDSDCGMHAVCHKEIKKEAVEMLEKSAREALSCLGYYYYFPEKCKCRTTVEKSTFSSCAVSRVVLRVSSSIMTLD</sequence>